<dbReference type="Gene3D" id="3.30.200.20">
    <property type="entry name" value="Phosphorylase Kinase, domain 1"/>
    <property type="match status" value="1"/>
</dbReference>
<dbReference type="InterPro" id="IPR000719">
    <property type="entry name" value="Prot_kinase_dom"/>
</dbReference>
<feature type="compositionally biased region" description="Basic and acidic residues" evidence="1">
    <location>
        <begin position="12"/>
        <end position="91"/>
    </location>
</feature>
<feature type="domain" description="Protein kinase" evidence="2">
    <location>
        <begin position="528"/>
        <end position="794"/>
    </location>
</feature>
<dbReference type="GO" id="GO:0004672">
    <property type="term" value="F:protein kinase activity"/>
    <property type="evidence" value="ECO:0007669"/>
    <property type="project" value="InterPro"/>
</dbReference>
<keyword evidence="3" id="KW-0418">Kinase</keyword>
<reference evidence="3" key="2">
    <citation type="journal article" date="2024" name="Plant">
        <title>Genomic evolution and insights into agronomic trait innovations of Sesamum species.</title>
        <authorList>
            <person name="Miao H."/>
            <person name="Wang L."/>
            <person name="Qu L."/>
            <person name="Liu H."/>
            <person name="Sun Y."/>
            <person name="Le M."/>
            <person name="Wang Q."/>
            <person name="Wei S."/>
            <person name="Zheng Y."/>
            <person name="Lin W."/>
            <person name="Duan Y."/>
            <person name="Cao H."/>
            <person name="Xiong S."/>
            <person name="Wang X."/>
            <person name="Wei L."/>
            <person name="Li C."/>
            <person name="Ma Q."/>
            <person name="Ju M."/>
            <person name="Zhao R."/>
            <person name="Li G."/>
            <person name="Mu C."/>
            <person name="Tian Q."/>
            <person name="Mei H."/>
            <person name="Zhang T."/>
            <person name="Gao T."/>
            <person name="Zhang H."/>
        </authorList>
    </citation>
    <scope>NUCLEOTIDE SEQUENCE</scope>
    <source>
        <strain evidence="3">G02</strain>
    </source>
</reference>
<keyword evidence="3" id="KW-0675">Receptor</keyword>
<dbReference type="PANTHER" id="PTHR47987:SF11">
    <property type="entry name" value="RECEPTOR-LIKE CYTOSOLIC SERINE_THREONINE-PROTEIN KINASE RBK1 ISOFORM X1"/>
    <property type="match status" value="1"/>
</dbReference>
<dbReference type="InterPro" id="IPR011009">
    <property type="entry name" value="Kinase-like_dom_sf"/>
</dbReference>
<dbReference type="Gene3D" id="1.10.510.10">
    <property type="entry name" value="Transferase(Phosphotransferase) domain 1"/>
    <property type="match status" value="1"/>
</dbReference>
<keyword evidence="3" id="KW-0808">Transferase</keyword>
<feature type="region of interest" description="Disordered" evidence="1">
    <location>
        <begin position="1"/>
        <end position="130"/>
    </location>
</feature>
<dbReference type="Pfam" id="PF00069">
    <property type="entry name" value="Pkinase"/>
    <property type="match status" value="1"/>
</dbReference>
<comment type="caution">
    <text evidence="3">The sequence shown here is derived from an EMBL/GenBank/DDBJ whole genome shotgun (WGS) entry which is preliminary data.</text>
</comment>
<dbReference type="PANTHER" id="PTHR47987">
    <property type="entry name" value="OS08G0249100 PROTEIN"/>
    <property type="match status" value="1"/>
</dbReference>
<proteinExistence type="predicted"/>
<accession>A0AAW2MU90</accession>
<dbReference type="Pfam" id="PF06244">
    <property type="entry name" value="Ccdc124"/>
    <property type="match status" value="1"/>
</dbReference>
<dbReference type="InterPro" id="IPR046958">
    <property type="entry name" value="RBK1/2/STUNTED"/>
</dbReference>
<feature type="compositionally biased region" description="Basic and acidic residues" evidence="1">
    <location>
        <begin position="120"/>
        <end position="130"/>
    </location>
</feature>
<evidence type="ECO:0000313" key="3">
    <source>
        <dbReference type="EMBL" id="KAL0334533.1"/>
    </source>
</evidence>
<reference evidence="3" key="1">
    <citation type="submission" date="2020-06" db="EMBL/GenBank/DDBJ databases">
        <authorList>
            <person name="Li T."/>
            <person name="Hu X."/>
            <person name="Zhang T."/>
            <person name="Song X."/>
            <person name="Zhang H."/>
            <person name="Dai N."/>
            <person name="Sheng W."/>
            <person name="Hou X."/>
            <person name="Wei L."/>
        </authorList>
    </citation>
    <scope>NUCLEOTIDE SEQUENCE</scope>
    <source>
        <strain evidence="3">G02</strain>
        <tissue evidence="3">Leaf</tissue>
    </source>
</reference>
<dbReference type="InterPro" id="IPR054414">
    <property type="entry name" value="Ccdc124/Oxs1_C"/>
</dbReference>
<dbReference type="AlphaFoldDB" id="A0AAW2MU90"/>
<name>A0AAW2MU90_SESRA</name>
<evidence type="ECO:0000259" key="2">
    <source>
        <dbReference type="PROSITE" id="PS50011"/>
    </source>
</evidence>
<feature type="compositionally biased region" description="Basic and acidic residues" evidence="1">
    <location>
        <begin position="102"/>
        <end position="113"/>
    </location>
</feature>
<evidence type="ECO:0000256" key="1">
    <source>
        <dbReference type="SAM" id="MobiDB-lite"/>
    </source>
</evidence>
<organism evidence="3">
    <name type="scientific">Sesamum radiatum</name>
    <name type="common">Black benniseed</name>
    <dbReference type="NCBI Taxonomy" id="300843"/>
    <lineage>
        <taxon>Eukaryota</taxon>
        <taxon>Viridiplantae</taxon>
        <taxon>Streptophyta</taxon>
        <taxon>Embryophyta</taxon>
        <taxon>Tracheophyta</taxon>
        <taxon>Spermatophyta</taxon>
        <taxon>Magnoliopsida</taxon>
        <taxon>eudicotyledons</taxon>
        <taxon>Gunneridae</taxon>
        <taxon>Pentapetalae</taxon>
        <taxon>asterids</taxon>
        <taxon>lamiids</taxon>
        <taxon>Lamiales</taxon>
        <taxon>Pedaliaceae</taxon>
        <taxon>Sesamum</taxon>
    </lineage>
</organism>
<protein>
    <submittedName>
        <fullName evidence="3">Proline-rich receptor-like protein kinase PERK8</fullName>
    </submittedName>
</protein>
<gene>
    <name evidence="3" type="ORF">Sradi_4665200</name>
</gene>
<dbReference type="PROSITE" id="PS50011">
    <property type="entry name" value="PROTEIN_KINASE_DOM"/>
    <property type="match status" value="1"/>
</dbReference>
<dbReference type="GO" id="GO:0005524">
    <property type="term" value="F:ATP binding"/>
    <property type="evidence" value="ECO:0007669"/>
    <property type="project" value="InterPro"/>
</dbReference>
<dbReference type="SUPFAM" id="SSF56112">
    <property type="entry name" value="Protein kinase-like (PK-like)"/>
    <property type="match status" value="1"/>
</dbReference>
<sequence length="796" mass="89559">MPKKMGVNSKAEAARARKTATEADRKEREAREKEEQYWREAEGAKSRAAKKREEEAEKRAESAAKKAEARRLAEQEAKDLEKSMKKPDKKANRVSVPVPKVTEAELIRRREEEQAALQRGAEEDKKKQNRIADEEEYERMVTVVNTNRDDSVIEARTVEEAIARMTVADALPVDKHPEKRLKASFKAFEEAELPKLKEEKPGLTHTQYKDMIWKLWKKSPDNPLTRLLTGHEFILSWEAWPQPVGWSPCGVVGLAFKGILSLSFLDRGAKKSLLPVMVGNLSMTRGILCRAGAQAVNGRRIIVGLKSDNCSREMLLRVCSMVVVREDSIHAVHVEQSDDTFDPNTFHIHEDLCKSKQVDFEIKICTGSCYITELSHQVRVTFATILVVGCSRKWPKDSMIAKCQKALPPTCQLLVIDNGGKIIFQKMGTSQQGSASRKYRTCLSSISESSRCDQPGTRPLIREFSSMPSSSTASTPHQSESEKFVTAKSNQQLHYFSPKFSQRLAMLEVKGHNRWFTVEELNNAMESFGSNVLIGEDAHSRFYQAILENGQAVAVKVLKTSRYSEELFFQEVDILSGLKHKNIVQLLGHCYSEEILAIVYNLHSSSLKLRLNQLKWSGRIQIALGVAKALEYLHTCCPPIIHKAVNSSNILLSEDGEPHLSGFGAAEVKLVTHRPSAHKEPAHVIETLGYLAPEYVMYGKVDEKIDVYSYGVVLLELITGKEAVQASPAKHQESLVLWARSLLTCGLYERLIDPSLNGDYNKEEMKAMVNAGRLCLLHSSSRRPTIKTVHHLNLQY</sequence>
<dbReference type="EMBL" id="JACGWJ010000021">
    <property type="protein sequence ID" value="KAL0334533.1"/>
    <property type="molecule type" value="Genomic_DNA"/>
</dbReference>